<sequence>MRIYLTLSPDHARAIRPLPSPCTIALSSIHGAEAGLAASSLSTALSRAPCFESCPSLDQCCLSLFLLCHHRSPLSSHEQEVTGHSSPSPPDRLVTLPLFIYTKSHLLRSAVDRFTFSPFPNVSRSGGDRKVGEGVLIFLIFEFGTNRFLLIGRFGLRRMAEEQRCQEGHRLCANNCGFFGSPATLDLCSKCYRDLRLKEDQAASAKVAVERSLSPPPPPSPSPSPSSSSPVPSLSSPSPASSSPLGAPSGTAAAVDTASRPIRCLSCRKKVGLVGFRCRCGETFCGEHRYPERHSCAFDYKAAGRDSIALANPLVKADKLRKI</sequence>
<keyword evidence="2" id="KW-0479">Metal-binding</keyword>
<feature type="compositionally biased region" description="Low complexity" evidence="7">
    <location>
        <begin position="225"/>
        <end position="250"/>
    </location>
</feature>
<evidence type="ECO:0000256" key="1">
    <source>
        <dbReference type="ARBA" id="ARBA00003732"/>
    </source>
</evidence>
<keyword evidence="4" id="KW-0862">Zinc</keyword>
<dbReference type="Pfam" id="PF01754">
    <property type="entry name" value="zf-A20"/>
    <property type="match status" value="1"/>
</dbReference>
<evidence type="ECO:0000313" key="11">
    <source>
        <dbReference type="Proteomes" id="UP000734854"/>
    </source>
</evidence>
<proteinExistence type="predicted"/>
<dbReference type="InterPro" id="IPR035896">
    <property type="entry name" value="AN1-like_Znf"/>
</dbReference>
<dbReference type="InterPro" id="IPR050652">
    <property type="entry name" value="AN1_A20_ZnFinger"/>
</dbReference>
<comment type="caution">
    <text evidence="10">The sequence shown here is derived from an EMBL/GenBank/DDBJ whole genome shotgun (WGS) entry which is preliminary data.</text>
</comment>
<dbReference type="Proteomes" id="UP000734854">
    <property type="component" value="Unassembled WGS sequence"/>
</dbReference>
<evidence type="ECO:0000256" key="6">
    <source>
        <dbReference type="PROSITE-ProRule" id="PRU00449"/>
    </source>
</evidence>
<organism evidence="10 11">
    <name type="scientific">Zingiber officinale</name>
    <name type="common">Ginger</name>
    <name type="synonym">Amomum zingiber</name>
    <dbReference type="NCBI Taxonomy" id="94328"/>
    <lineage>
        <taxon>Eukaryota</taxon>
        <taxon>Viridiplantae</taxon>
        <taxon>Streptophyta</taxon>
        <taxon>Embryophyta</taxon>
        <taxon>Tracheophyta</taxon>
        <taxon>Spermatophyta</taxon>
        <taxon>Magnoliopsida</taxon>
        <taxon>Liliopsida</taxon>
        <taxon>Zingiberales</taxon>
        <taxon>Zingiberaceae</taxon>
        <taxon>Zingiber</taxon>
    </lineage>
</organism>
<dbReference type="PROSITE" id="PS51036">
    <property type="entry name" value="ZF_A20"/>
    <property type="match status" value="1"/>
</dbReference>
<keyword evidence="3 6" id="KW-0863">Zinc-finger</keyword>
<dbReference type="EMBL" id="JACMSC010000004">
    <property type="protein sequence ID" value="KAG6524845.1"/>
    <property type="molecule type" value="Genomic_DNA"/>
</dbReference>
<dbReference type="PANTHER" id="PTHR10634:SF98">
    <property type="entry name" value="ZINC FINGER A20 AND AN1 DOMAIN-CONTAINING STRESS-ASSOCIATED PROTEIN 3"/>
    <property type="match status" value="1"/>
</dbReference>
<evidence type="ECO:0000313" key="10">
    <source>
        <dbReference type="EMBL" id="KAG6524845.1"/>
    </source>
</evidence>
<evidence type="ECO:0000256" key="4">
    <source>
        <dbReference type="ARBA" id="ARBA00022833"/>
    </source>
</evidence>
<dbReference type="InterPro" id="IPR002653">
    <property type="entry name" value="Znf_A20"/>
</dbReference>
<protein>
    <submittedName>
        <fullName evidence="10">Uncharacterized protein</fullName>
    </submittedName>
</protein>
<dbReference type="GO" id="GO:0008270">
    <property type="term" value="F:zinc ion binding"/>
    <property type="evidence" value="ECO:0007669"/>
    <property type="project" value="UniProtKB-KW"/>
</dbReference>
<reference evidence="10 11" key="1">
    <citation type="submission" date="2020-08" db="EMBL/GenBank/DDBJ databases">
        <title>Plant Genome Project.</title>
        <authorList>
            <person name="Zhang R.-G."/>
        </authorList>
    </citation>
    <scope>NUCLEOTIDE SEQUENCE [LARGE SCALE GENOMIC DNA]</scope>
    <source>
        <tissue evidence="10">Rhizome</tissue>
    </source>
</reference>
<dbReference type="Pfam" id="PF01428">
    <property type="entry name" value="zf-AN1"/>
    <property type="match status" value="1"/>
</dbReference>
<dbReference type="SMART" id="SM00154">
    <property type="entry name" value="ZnF_AN1"/>
    <property type="match status" value="1"/>
</dbReference>
<dbReference type="GO" id="GO:0003677">
    <property type="term" value="F:DNA binding"/>
    <property type="evidence" value="ECO:0007669"/>
    <property type="project" value="InterPro"/>
</dbReference>
<keyword evidence="5" id="KW-0346">Stress response</keyword>
<evidence type="ECO:0000256" key="5">
    <source>
        <dbReference type="ARBA" id="ARBA00023016"/>
    </source>
</evidence>
<feature type="domain" description="A20-type" evidence="8">
    <location>
        <begin position="166"/>
        <end position="200"/>
    </location>
</feature>
<gene>
    <name evidence="10" type="ORF">ZIOFF_014789</name>
</gene>
<accession>A0A8J5HBD2</accession>
<dbReference type="FunFam" id="4.10.1110.10:FF:000001">
    <property type="entry name" value="Zinc finger AN1-type containing 6"/>
    <property type="match status" value="1"/>
</dbReference>
<comment type="function">
    <text evidence="1">May be involved in environmental stress response.</text>
</comment>
<feature type="region of interest" description="Disordered" evidence="7">
    <location>
        <begin position="206"/>
        <end position="252"/>
    </location>
</feature>
<evidence type="ECO:0000256" key="2">
    <source>
        <dbReference type="ARBA" id="ARBA00022723"/>
    </source>
</evidence>
<evidence type="ECO:0000256" key="3">
    <source>
        <dbReference type="ARBA" id="ARBA00022771"/>
    </source>
</evidence>
<dbReference type="SUPFAM" id="SSF118310">
    <property type="entry name" value="AN1-like Zinc finger"/>
    <property type="match status" value="1"/>
</dbReference>
<evidence type="ECO:0000259" key="9">
    <source>
        <dbReference type="PROSITE" id="PS51039"/>
    </source>
</evidence>
<dbReference type="InterPro" id="IPR000058">
    <property type="entry name" value="Znf_AN1"/>
</dbReference>
<dbReference type="AlphaFoldDB" id="A0A8J5HBD2"/>
<evidence type="ECO:0000256" key="7">
    <source>
        <dbReference type="SAM" id="MobiDB-lite"/>
    </source>
</evidence>
<evidence type="ECO:0000259" key="8">
    <source>
        <dbReference type="PROSITE" id="PS51036"/>
    </source>
</evidence>
<dbReference type="SUPFAM" id="SSF57716">
    <property type="entry name" value="Glucocorticoid receptor-like (DNA-binding domain)"/>
    <property type="match status" value="1"/>
</dbReference>
<dbReference type="Gene3D" id="4.10.1110.10">
    <property type="entry name" value="AN1-like Zinc finger"/>
    <property type="match status" value="1"/>
</dbReference>
<keyword evidence="11" id="KW-1185">Reference proteome</keyword>
<name>A0A8J5HBD2_ZINOF</name>
<feature type="domain" description="AN1-type" evidence="9">
    <location>
        <begin position="258"/>
        <end position="304"/>
    </location>
</feature>
<dbReference type="PANTHER" id="PTHR10634">
    <property type="entry name" value="AN1-TYPE ZINC FINGER PROTEIN"/>
    <property type="match status" value="1"/>
</dbReference>
<dbReference type="PROSITE" id="PS51039">
    <property type="entry name" value="ZF_AN1"/>
    <property type="match status" value="1"/>
</dbReference>
<dbReference type="Gene3D" id="1.20.5.4770">
    <property type="match status" value="1"/>
</dbReference>
<dbReference type="SMART" id="SM00259">
    <property type="entry name" value="ZnF_A20"/>
    <property type="match status" value="1"/>
</dbReference>
<feature type="compositionally biased region" description="Pro residues" evidence="7">
    <location>
        <begin position="214"/>
        <end position="224"/>
    </location>
</feature>